<accession>B8I9J4</accession>
<reference evidence="1 2" key="1">
    <citation type="submission" date="2009-01" db="EMBL/GenBank/DDBJ databases">
        <title>Complete sequence of chromosome of Methylobacterium nodulans ORS 2060.</title>
        <authorList>
            <consortium name="US DOE Joint Genome Institute"/>
            <person name="Lucas S."/>
            <person name="Copeland A."/>
            <person name="Lapidus A."/>
            <person name="Glavina del Rio T."/>
            <person name="Dalin E."/>
            <person name="Tice H."/>
            <person name="Bruce D."/>
            <person name="Goodwin L."/>
            <person name="Pitluck S."/>
            <person name="Sims D."/>
            <person name="Brettin T."/>
            <person name="Detter J.C."/>
            <person name="Han C."/>
            <person name="Larimer F."/>
            <person name="Land M."/>
            <person name="Hauser L."/>
            <person name="Kyrpides N."/>
            <person name="Ivanova N."/>
            <person name="Marx C.J."/>
            <person name="Richardson P."/>
        </authorList>
    </citation>
    <scope>NUCLEOTIDE SEQUENCE [LARGE SCALE GENOMIC DNA]</scope>
    <source>
        <strain evidence="2">LMG 21967 / CNCM I-2342 / ORS 2060</strain>
    </source>
</reference>
<name>B8I9J4_METNO</name>
<evidence type="ECO:0008006" key="3">
    <source>
        <dbReference type="Google" id="ProtNLM"/>
    </source>
</evidence>
<dbReference type="PANTHER" id="PTHR39324">
    <property type="entry name" value="CALCIUM DODECIN"/>
    <property type="match status" value="1"/>
</dbReference>
<gene>
    <name evidence="1" type="ordered locus">Mnod_0202</name>
</gene>
<sequence>MSEHVYKLTEIVGSSTVSIEDAIQTAIARAGSTLRNLRWFEVQETRGQIANGKIQHFQVTLKVGFTMEDS</sequence>
<dbReference type="eggNOG" id="COG3360">
    <property type="taxonomic scope" value="Bacteria"/>
</dbReference>
<dbReference type="NCBIfam" id="NF043052">
    <property type="entry name" value="DodecBact"/>
    <property type="match status" value="1"/>
</dbReference>
<dbReference type="KEGG" id="mno:Mnod_0202"/>
<dbReference type="Gene3D" id="3.30.1660.10">
    <property type="entry name" value="Flavin-binding protein dodecin"/>
    <property type="match status" value="1"/>
</dbReference>
<dbReference type="AlphaFoldDB" id="B8I9J4"/>
<proteinExistence type="predicted"/>
<dbReference type="InterPro" id="IPR050049">
    <property type="entry name" value="Dodecin_bact"/>
</dbReference>
<dbReference type="PANTHER" id="PTHR39324:SF1">
    <property type="entry name" value="CALCIUM DODECIN"/>
    <property type="match status" value="1"/>
</dbReference>
<dbReference type="Pfam" id="PF07311">
    <property type="entry name" value="Dodecin"/>
    <property type="match status" value="1"/>
</dbReference>
<keyword evidence="2" id="KW-1185">Reference proteome</keyword>
<dbReference type="InterPro" id="IPR036694">
    <property type="entry name" value="Dodecin-like_sf"/>
</dbReference>
<dbReference type="STRING" id="460265.Mnod_0202"/>
<organism evidence="1 2">
    <name type="scientific">Methylobacterium nodulans (strain LMG 21967 / CNCM I-2342 / ORS 2060)</name>
    <dbReference type="NCBI Taxonomy" id="460265"/>
    <lineage>
        <taxon>Bacteria</taxon>
        <taxon>Pseudomonadati</taxon>
        <taxon>Pseudomonadota</taxon>
        <taxon>Alphaproteobacteria</taxon>
        <taxon>Hyphomicrobiales</taxon>
        <taxon>Methylobacteriaceae</taxon>
        <taxon>Methylobacterium</taxon>
    </lineage>
</organism>
<dbReference type="EMBL" id="CP001349">
    <property type="protein sequence ID" value="ACL55247.1"/>
    <property type="molecule type" value="Genomic_DNA"/>
</dbReference>
<dbReference type="SUPFAM" id="SSF89807">
    <property type="entry name" value="Dodecin-like"/>
    <property type="match status" value="1"/>
</dbReference>
<dbReference type="Proteomes" id="UP000008207">
    <property type="component" value="Chromosome"/>
</dbReference>
<evidence type="ECO:0000313" key="2">
    <source>
        <dbReference type="Proteomes" id="UP000008207"/>
    </source>
</evidence>
<dbReference type="OrthoDB" id="9805889at2"/>
<dbReference type="InterPro" id="IPR009923">
    <property type="entry name" value="Dodecin"/>
</dbReference>
<protein>
    <recommendedName>
        <fullName evidence="3">Dodecin flavoprotein</fullName>
    </recommendedName>
</protein>
<dbReference type="InterPro" id="IPR025543">
    <property type="entry name" value="Dodecin-like"/>
</dbReference>
<evidence type="ECO:0000313" key="1">
    <source>
        <dbReference type="EMBL" id="ACL55247.1"/>
    </source>
</evidence>
<dbReference type="HOGENOM" id="CLU_161196_1_1_5"/>
<dbReference type="RefSeq" id="WP_015926960.1">
    <property type="nucleotide sequence ID" value="NC_011894.1"/>
</dbReference>